<name>A0A1H3SXH3_9ACTN</name>
<feature type="transmembrane region" description="Helical" evidence="1">
    <location>
        <begin position="287"/>
        <end position="310"/>
    </location>
</feature>
<organism evidence="2 3">
    <name type="scientific">Asanoa ishikariensis</name>
    <dbReference type="NCBI Taxonomy" id="137265"/>
    <lineage>
        <taxon>Bacteria</taxon>
        <taxon>Bacillati</taxon>
        <taxon>Actinomycetota</taxon>
        <taxon>Actinomycetes</taxon>
        <taxon>Micromonosporales</taxon>
        <taxon>Micromonosporaceae</taxon>
        <taxon>Asanoa</taxon>
    </lineage>
</organism>
<reference evidence="3" key="1">
    <citation type="submission" date="2016-10" db="EMBL/GenBank/DDBJ databases">
        <authorList>
            <person name="Varghese N."/>
            <person name="Submissions S."/>
        </authorList>
    </citation>
    <scope>NUCLEOTIDE SEQUENCE [LARGE SCALE GENOMIC DNA]</scope>
    <source>
        <strain evidence="3">DSM 44718</strain>
    </source>
</reference>
<evidence type="ECO:0000313" key="3">
    <source>
        <dbReference type="Proteomes" id="UP000199632"/>
    </source>
</evidence>
<dbReference type="OrthoDB" id="2717873at2"/>
<feature type="transmembrane region" description="Helical" evidence="1">
    <location>
        <begin position="46"/>
        <end position="66"/>
    </location>
</feature>
<gene>
    <name evidence="2" type="ORF">SAMN05421684_4914</name>
</gene>
<feature type="transmembrane region" description="Helical" evidence="1">
    <location>
        <begin position="330"/>
        <end position="355"/>
    </location>
</feature>
<dbReference type="Proteomes" id="UP000199632">
    <property type="component" value="Unassembled WGS sequence"/>
</dbReference>
<sequence length="371" mass="40199">MTSTAGPKSPVTGSRRRNLLDLTSREWGRPERVRVPDRTAPRVRRWAVACVVFVVAEVTLRAHWIAGGRWVYTACDRTDLGDPTGGCGANRVETLPFWAGWGAVGVGTALAVLVVCAVRFRGRYPIAGIWLAAALLLVLAFPLHLFFELPAALAGRPSDWRDLGARIALATGGLLFAGLANACAPHRAARKAEYQPVPRWTRRWAYTAIALPLLGWAVPHGLWVLGVPFGIPQRQLDDIHRSLSNWTGVAITLVPPVAGLLVLGLIQRWGQQFPRWVPGLRGRPVPRLLAVIPAGTVALTLVTYGILSAAVLVRQVLAGDTLWSEVRQGWAVTATLLVFVGWGVALGVTAVGYAITTRSRQDPYADTGEHR</sequence>
<dbReference type="STRING" id="137265.SAMN05421684_4914"/>
<evidence type="ECO:0000256" key="1">
    <source>
        <dbReference type="SAM" id="Phobius"/>
    </source>
</evidence>
<accession>A0A1H3SXH3</accession>
<feature type="transmembrane region" description="Helical" evidence="1">
    <location>
        <begin position="98"/>
        <end position="120"/>
    </location>
</feature>
<evidence type="ECO:0000313" key="2">
    <source>
        <dbReference type="EMBL" id="SDZ42833.1"/>
    </source>
</evidence>
<proteinExistence type="predicted"/>
<keyword evidence="1" id="KW-0812">Transmembrane</keyword>
<protein>
    <submittedName>
        <fullName evidence="2">Uncharacterized protein</fullName>
    </submittedName>
</protein>
<keyword evidence="1" id="KW-1133">Transmembrane helix</keyword>
<dbReference type="AlphaFoldDB" id="A0A1H3SXH3"/>
<feature type="transmembrane region" description="Helical" evidence="1">
    <location>
        <begin position="246"/>
        <end position="266"/>
    </location>
</feature>
<dbReference type="RefSeq" id="WP_143049862.1">
    <property type="nucleotide sequence ID" value="NZ_BOND01000004.1"/>
</dbReference>
<keyword evidence="3" id="KW-1185">Reference proteome</keyword>
<feature type="transmembrane region" description="Helical" evidence="1">
    <location>
        <begin position="127"/>
        <end position="147"/>
    </location>
</feature>
<feature type="transmembrane region" description="Helical" evidence="1">
    <location>
        <begin position="204"/>
        <end position="226"/>
    </location>
</feature>
<feature type="transmembrane region" description="Helical" evidence="1">
    <location>
        <begin position="167"/>
        <end position="184"/>
    </location>
</feature>
<dbReference type="EMBL" id="FNQB01000003">
    <property type="protein sequence ID" value="SDZ42833.1"/>
    <property type="molecule type" value="Genomic_DNA"/>
</dbReference>
<keyword evidence="1" id="KW-0472">Membrane</keyword>